<evidence type="ECO:0000256" key="4">
    <source>
        <dbReference type="ARBA" id="ARBA00023157"/>
    </source>
</evidence>
<dbReference type="RefSeq" id="XP_034090447.1">
    <property type="nucleotide sequence ID" value="XM_034234556.1"/>
</dbReference>
<protein>
    <submittedName>
        <fullName evidence="7">Obscurin-like</fullName>
    </submittedName>
</protein>
<dbReference type="InterPro" id="IPR013783">
    <property type="entry name" value="Ig-like_fold"/>
</dbReference>
<dbReference type="PANTHER" id="PTHR35971">
    <property type="entry name" value="SI:DKEY-31G6.6"/>
    <property type="match status" value="1"/>
</dbReference>
<dbReference type="GeneID" id="117558385"/>
<dbReference type="InterPro" id="IPR052385">
    <property type="entry name" value="Obscurin/Obscurin-like_Reg"/>
</dbReference>
<sequence length="186" mass="20336">MSQEAEEEEEIVTLHCELSKPGLPVEWKKETQVLSCGEKYLMKQTGCCYELQIFDLRLEDTGSYSCCSDDTISSASLVVNADTNLVVSFHSSASPVIFTKDLESQTADEEDSVTLHCELSKPGVPLEWRKGELGLCPCAKYEIRQTGHLASLVIHDVDPEDAGSYTCDTGAHQSTAQLAVKGMPAE</sequence>
<dbReference type="GO" id="GO:0005737">
    <property type="term" value="C:cytoplasm"/>
    <property type="evidence" value="ECO:0007669"/>
    <property type="project" value="UniProtKB-SubCell"/>
</dbReference>
<proteinExistence type="predicted"/>
<dbReference type="InterPro" id="IPR036179">
    <property type="entry name" value="Ig-like_dom_sf"/>
</dbReference>
<evidence type="ECO:0000313" key="6">
    <source>
        <dbReference type="Proteomes" id="UP000515161"/>
    </source>
</evidence>
<dbReference type="PROSITE" id="PS50835">
    <property type="entry name" value="IG_LIKE"/>
    <property type="match status" value="2"/>
</dbReference>
<dbReference type="InterPro" id="IPR007110">
    <property type="entry name" value="Ig-like_dom"/>
</dbReference>
<evidence type="ECO:0000259" key="5">
    <source>
        <dbReference type="PROSITE" id="PS50835"/>
    </source>
</evidence>
<evidence type="ECO:0000256" key="1">
    <source>
        <dbReference type="ARBA" id="ARBA00004496"/>
    </source>
</evidence>
<keyword evidence="4" id="KW-1015">Disulfide bond</keyword>
<dbReference type="InParanoid" id="A0A6P8WSA4"/>
<dbReference type="Pfam" id="PF07679">
    <property type="entry name" value="I-set"/>
    <property type="match status" value="2"/>
</dbReference>
<gene>
    <name evidence="7" type="primary">LOC117558385</name>
</gene>
<dbReference type="AlphaFoldDB" id="A0A6P8WSA4"/>
<accession>A0A6P8WSA4</accession>
<reference evidence="7" key="1">
    <citation type="submission" date="2025-08" db="UniProtKB">
        <authorList>
            <consortium name="RefSeq"/>
        </authorList>
    </citation>
    <scope>IDENTIFICATION</scope>
</reference>
<evidence type="ECO:0000256" key="3">
    <source>
        <dbReference type="ARBA" id="ARBA00022553"/>
    </source>
</evidence>
<organism evidence="6 7">
    <name type="scientific">Gymnodraco acuticeps</name>
    <name type="common">Antarctic dragonfish</name>
    <dbReference type="NCBI Taxonomy" id="8218"/>
    <lineage>
        <taxon>Eukaryota</taxon>
        <taxon>Metazoa</taxon>
        <taxon>Chordata</taxon>
        <taxon>Craniata</taxon>
        <taxon>Vertebrata</taxon>
        <taxon>Euteleostomi</taxon>
        <taxon>Actinopterygii</taxon>
        <taxon>Neopterygii</taxon>
        <taxon>Teleostei</taxon>
        <taxon>Neoteleostei</taxon>
        <taxon>Acanthomorphata</taxon>
        <taxon>Eupercaria</taxon>
        <taxon>Perciformes</taxon>
        <taxon>Notothenioidei</taxon>
        <taxon>Bathydraconidae</taxon>
        <taxon>Gymnodraco</taxon>
    </lineage>
</organism>
<dbReference type="InterPro" id="IPR003599">
    <property type="entry name" value="Ig_sub"/>
</dbReference>
<name>A0A6P8WSA4_GYMAC</name>
<dbReference type="Proteomes" id="UP000515161">
    <property type="component" value="Unplaced"/>
</dbReference>
<dbReference type="InterPro" id="IPR013098">
    <property type="entry name" value="Ig_I-set"/>
</dbReference>
<feature type="domain" description="Ig-like" evidence="5">
    <location>
        <begin position="1"/>
        <end position="78"/>
    </location>
</feature>
<feature type="domain" description="Ig-like" evidence="5">
    <location>
        <begin position="95"/>
        <end position="179"/>
    </location>
</feature>
<dbReference type="FunFam" id="2.60.40.10:FF:000228">
    <property type="entry name" value="obscurin isoform X4"/>
    <property type="match status" value="1"/>
</dbReference>
<comment type="subcellular location">
    <subcellularLocation>
        <location evidence="1">Cytoplasm</location>
    </subcellularLocation>
</comment>
<evidence type="ECO:0000256" key="2">
    <source>
        <dbReference type="ARBA" id="ARBA00022490"/>
    </source>
</evidence>
<dbReference type="SUPFAM" id="SSF48726">
    <property type="entry name" value="Immunoglobulin"/>
    <property type="match status" value="2"/>
</dbReference>
<dbReference type="InterPro" id="IPR003598">
    <property type="entry name" value="Ig_sub2"/>
</dbReference>
<keyword evidence="3" id="KW-0597">Phosphoprotein</keyword>
<keyword evidence="6" id="KW-1185">Reference proteome</keyword>
<dbReference type="Gene3D" id="2.60.40.10">
    <property type="entry name" value="Immunoglobulins"/>
    <property type="match status" value="2"/>
</dbReference>
<evidence type="ECO:0000313" key="7">
    <source>
        <dbReference type="RefSeq" id="XP_034090447.1"/>
    </source>
</evidence>
<dbReference type="PANTHER" id="PTHR35971:SF5">
    <property type="entry name" value="OBSCURIN LIKE CYTOSKELETAL ADAPTOR 1"/>
    <property type="match status" value="1"/>
</dbReference>
<dbReference type="SMART" id="SM00408">
    <property type="entry name" value="IGc2"/>
    <property type="match status" value="2"/>
</dbReference>
<dbReference type="KEGG" id="gacu:117558385"/>
<keyword evidence="2" id="KW-0963">Cytoplasm</keyword>
<dbReference type="SMART" id="SM00409">
    <property type="entry name" value="IG"/>
    <property type="match status" value="2"/>
</dbReference>
<dbReference type="OrthoDB" id="6159398at2759"/>